<dbReference type="Gene3D" id="1.10.4030.10">
    <property type="entry name" value="Porin chaperone SurA, peptide-binding domain"/>
    <property type="match status" value="1"/>
</dbReference>
<organism evidence="14 15">
    <name type="scientific">Halopseudomonas pertucinogena</name>
    <dbReference type="NCBI Taxonomy" id="86175"/>
    <lineage>
        <taxon>Bacteria</taxon>
        <taxon>Pseudomonadati</taxon>
        <taxon>Pseudomonadota</taxon>
        <taxon>Gammaproteobacteria</taxon>
        <taxon>Pseudomonadales</taxon>
        <taxon>Pseudomonadaceae</taxon>
        <taxon>Halopseudomonas</taxon>
    </lineage>
</organism>
<dbReference type="Gene3D" id="3.10.50.40">
    <property type="match status" value="1"/>
</dbReference>
<comment type="caution">
    <text evidence="14">The sequence shown here is derived from an EMBL/GenBank/DDBJ whole genome shotgun (WGS) entry which is preliminary data.</text>
</comment>
<evidence type="ECO:0000256" key="5">
    <source>
        <dbReference type="ARBA" id="ARBA00022989"/>
    </source>
</evidence>
<dbReference type="InterPro" id="IPR052029">
    <property type="entry name" value="PpiD_chaperone"/>
</dbReference>
<evidence type="ECO:0000259" key="13">
    <source>
        <dbReference type="PROSITE" id="PS50198"/>
    </source>
</evidence>
<dbReference type="PROSITE" id="PS01096">
    <property type="entry name" value="PPIC_PPIASE_1"/>
    <property type="match status" value="1"/>
</dbReference>
<keyword evidence="11 14" id="KW-0413">Isomerase</keyword>
<accession>A0ABQ2CRH1</accession>
<dbReference type="InterPro" id="IPR046357">
    <property type="entry name" value="PPIase_dom_sf"/>
</dbReference>
<keyword evidence="5 12" id="KW-1133">Transmembrane helix</keyword>
<dbReference type="SUPFAM" id="SSF54534">
    <property type="entry name" value="FKBP-like"/>
    <property type="match status" value="1"/>
</dbReference>
<keyword evidence="7" id="KW-0143">Chaperone</keyword>
<dbReference type="InterPro" id="IPR027304">
    <property type="entry name" value="Trigger_fact/SurA_dom_sf"/>
</dbReference>
<comment type="similarity">
    <text evidence="8">Belongs to the PpiD chaperone family.</text>
</comment>
<dbReference type="PANTHER" id="PTHR47529:SF1">
    <property type="entry name" value="PERIPLASMIC CHAPERONE PPID"/>
    <property type="match status" value="1"/>
</dbReference>
<protein>
    <recommendedName>
        <fullName evidence="9">Periplasmic chaperone PpiD</fullName>
    </recommendedName>
    <alternativeName>
        <fullName evidence="10">Periplasmic folding chaperone</fullName>
    </alternativeName>
</protein>
<dbReference type="PROSITE" id="PS50198">
    <property type="entry name" value="PPIC_PPIASE_2"/>
    <property type="match status" value="1"/>
</dbReference>
<reference evidence="15" key="1">
    <citation type="journal article" date="2019" name="Int. J. Syst. Evol. Microbiol.">
        <title>The Global Catalogue of Microorganisms (GCM) 10K type strain sequencing project: providing services to taxonomists for standard genome sequencing and annotation.</title>
        <authorList>
            <consortium name="The Broad Institute Genomics Platform"/>
            <consortium name="The Broad Institute Genome Sequencing Center for Infectious Disease"/>
            <person name="Wu L."/>
            <person name="Ma J."/>
        </authorList>
    </citation>
    <scope>NUCLEOTIDE SEQUENCE [LARGE SCALE GENOMIC DNA]</scope>
    <source>
        <strain evidence="15">JCM 11590</strain>
    </source>
</reference>
<dbReference type="Proteomes" id="UP000633263">
    <property type="component" value="Unassembled WGS sequence"/>
</dbReference>
<dbReference type="RefSeq" id="WP_188635644.1">
    <property type="nucleotide sequence ID" value="NZ_BMNN01000002.1"/>
</dbReference>
<keyword evidence="6 12" id="KW-0472">Membrane</keyword>
<evidence type="ECO:0000256" key="11">
    <source>
        <dbReference type="PROSITE-ProRule" id="PRU00278"/>
    </source>
</evidence>
<dbReference type="SUPFAM" id="SSF109998">
    <property type="entry name" value="Triger factor/SurA peptide-binding domain-like"/>
    <property type="match status" value="1"/>
</dbReference>
<feature type="domain" description="PpiC" evidence="13">
    <location>
        <begin position="266"/>
        <end position="363"/>
    </location>
</feature>
<keyword evidence="15" id="KW-1185">Reference proteome</keyword>
<evidence type="ECO:0000256" key="8">
    <source>
        <dbReference type="ARBA" id="ARBA00038408"/>
    </source>
</evidence>
<evidence type="ECO:0000313" key="15">
    <source>
        <dbReference type="Proteomes" id="UP000633263"/>
    </source>
</evidence>
<evidence type="ECO:0000256" key="10">
    <source>
        <dbReference type="ARBA" id="ARBA00042775"/>
    </source>
</evidence>
<feature type="transmembrane region" description="Helical" evidence="12">
    <location>
        <begin position="12"/>
        <end position="30"/>
    </location>
</feature>
<keyword evidence="3" id="KW-0997">Cell inner membrane</keyword>
<evidence type="ECO:0000256" key="12">
    <source>
        <dbReference type="SAM" id="Phobius"/>
    </source>
</evidence>
<evidence type="ECO:0000256" key="3">
    <source>
        <dbReference type="ARBA" id="ARBA00022519"/>
    </source>
</evidence>
<evidence type="ECO:0000256" key="9">
    <source>
        <dbReference type="ARBA" id="ARBA00040743"/>
    </source>
</evidence>
<proteinExistence type="inferred from homology"/>
<gene>
    <name evidence="14" type="primary">ppiD</name>
    <name evidence="14" type="ORF">GCM10009083_11230</name>
</gene>
<name>A0ABQ2CRH1_9GAMM</name>
<dbReference type="PANTHER" id="PTHR47529">
    <property type="entry name" value="PEPTIDYL-PROLYL CIS-TRANS ISOMERASE D"/>
    <property type="match status" value="1"/>
</dbReference>
<evidence type="ECO:0000256" key="2">
    <source>
        <dbReference type="ARBA" id="ARBA00022475"/>
    </source>
</evidence>
<evidence type="ECO:0000256" key="6">
    <source>
        <dbReference type="ARBA" id="ARBA00023136"/>
    </source>
</evidence>
<dbReference type="Pfam" id="PF13624">
    <property type="entry name" value="SurA_N_3"/>
    <property type="match status" value="1"/>
</dbReference>
<evidence type="ECO:0000256" key="1">
    <source>
        <dbReference type="ARBA" id="ARBA00004382"/>
    </source>
</evidence>
<keyword evidence="4 12" id="KW-0812">Transmembrane</keyword>
<dbReference type="EMBL" id="BMNN01000002">
    <property type="protein sequence ID" value="GGI96409.1"/>
    <property type="molecule type" value="Genomic_DNA"/>
</dbReference>
<evidence type="ECO:0000256" key="7">
    <source>
        <dbReference type="ARBA" id="ARBA00023186"/>
    </source>
</evidence>
<dbReference type="InterPro" id="IPR023058">
    <property type="entry name" value="PPIase_PpiC_CS"/>
</dbReference>
<keyword evidence="2" id="KW-1003">Cell membrane</keyword>
<evidence type="ECO:0000256" key="4">
    <source>
        <dbReference type="ARBA" id="ARBA00022692"/>
    </source>
</evidence>
<keyword evidence="11" id="KW-0697">Rotamase</keyword>
<evidence type="ECO:0000313" key="14">
    <source>
        <dbReference type="EMBL" id="GGI96409.1"/>
    </source>
</evidence>
<sequence length="626" mass="69999">MLQNMRDKAQSWVAKVIVGVIVLVFALTGWESISRFTSNEQKAAEVNGTTISSAELEQAVSLQRRQLTQQLQQLGEQFDPDMIDDQVLRDSVLQGLIDRAVLLEGARDANLRVSEQMIDQMLLNTPDFQVNGQFDANRFDVVIRSMGMSSRMAFRDLVRQELMLAQLRNAYEATSFATPREQLQLARLEKQSRDFAVIELDLDADAVTVTDEQVEQYYTANQADFMSPEQVVLETLTLSRSDFFDDGEVDEAALESLYHREVGNLAEQRRASHILFEIEGDEAAVLEQAREVKARIDAGEDFAALAREFSQDPGTVNNGGDLGYVERDSFDPDFEAVLYALQENEVSEPVRSSFGYHLIKLTDLQSADVPTLESMRPGLEQELKNEQVASRFVEASRELANLAYESEDLAEPARVLGVELETHGPVERSGGEGLTANPKVMAAAFSDDVLLDRRNSQLIELDADTVAVVRVKEHLLPEQRELAEVKADIADRLQFEQAVEQAEQRAGEIVAGLRSGELSVSGTAEQLGQQWQAHEAVSRTNRDVHQALLRSVFSMPHPDDAPVYGHFRQPDGSQWIVELRGVATPEDLLAEEEGSMYADFVRGQTGEQDFAALRQQLQDEADIERY</sequence>
<dbReference type="Pfam" id="PF00639">
    <property type="entry name" value="Rotamase"/>
    <property type="match status" value="1"/>
</dbReference>
<comment type="subcellular location">
    <subcellularLocation>
        <location evidence="1">Cell inner membrane</location>
        <topology evidence="1">Single-pass type II membrane protein</topology>
        <orientation evidence="1">Periplasmic side</orientation>
    </subcellularLocation>
</comment>
<dbReference type="GO" id="GO:0016853">
    <property type="term" value="F:isomerase activity"/>
    <property type="evidence" value="ECO:0007669"/>
    <property type="project" value="UniProtKB-KW"/>
</dbReference>
<dbReference type="InterPro" id="IPR000297">
    <property type="entry name" value="PPIase_PpiC"/>
</dbReference>